<feature type="region of interest" description="Disordered" evidence="1">
    <location>
        <begin position="56"/>
        <end position="90"/>
    </location>
</feature>
<feature type="compositionally biased region" description="Polar residues" evidence="1">
    <location>
        <begin position="69"/>
        <end position="88"/>
    </location>
</feature>
<sequence length="196" mass="23166">MKEVSYKDRDRYAKEDVTVTVTCKPKQVYPSSATNWFNDIYRIRYMYPEKHELETEVHDAAKSDPSHPENIQSATVNKHTSTEASEVEQQLPFKEKESEDYHLDLSKECQICLSVIRDSLFQFEMMNVESDFIRSTERGDHRKRELLRVSVLLERLRKFLPMVAEAEDCMKQMEHLINRSSSKIERDCGESNYCQR</sequence>
<organism evidence="2 3">
    <name type="scientific">Paramuricea clavata</name>
    <name type="common">Red gorgonian</name>
    <name type="synonym">Violescent sea-whip</name>
    <dbReference type="NCBI Taxonomy" id="317549"/>
    <lineage>
        <taxon>Eukaryota</taxon>
        <taxon>Metazoa</taxon>
        <taxon>Cnidaria</taxon>
        <taxon>Anthozoa</taxon>
        <taxon>Octocorallia</taxon>
        <taxon>Malacalcyonacea</taxon>
        <taxon>Plexauridae</taxon>
        <taxon>Paramuricea</taxon>
    </lineage>
</organism>
<comment type="caution">
    <text evidence="2">The sequence shown here is derived from an EMBL/GenBank/DDBJ whole genome shotgun (WGS) entry which is preliminary data.</text>
</comment>
<accession>A0A7D9I9Z4</accession>
<name>A0A7D9I9Z4_PARCT</name>
<proteinExistence type="predicted"/>
<dbReference type="EMBL" id="CACRXK020003925">
    <property type="protein sequence ID" value="CAB4000783.1"/>
    <property type="molecule type" value="Genomic_DNA"/>
</dbReference>
<evidence type="ECO:0000313" key="2">
    <source>
        <dbReference type="EMBL" id="CAB4000783.1"/>
    </source>
</evidence>
<feature type="compositionally biased region" description="Basic and acidic residues" evidence="1">
    <location>
        <begin position="56"/>
        <end position="67"/>
    </location>
</feature>
<dbReference type="AlphaFoldDB" id="A0A7D9I9Z4"/>
<reference evidence="2" key="1">
    <citation type="submission" date="2020-04" db="EMBL/GenBank/DDBJ databases">
        <authorList>
            <person name="Alioto T."/>
            <person name="Alioto T."/>
            <person name="Gomez Garrido J."/>
        </authorList>
    </citation>
    <scope>NUCLEOTIDE SEQUENCE</scope>
    <source>
        <strain evidence="2">A484AB</strain>
    </source>
</reference>
<keyword evidence="3" id="KW-1185">Reference proteome</keyword>
<gene>
    <name evidence="2" type="ORF">PACLA_8A020429</name>
</gene>
<dbReference type="Proteomes" id="UP001152795">
    <property type="component" value="Unassembled WGS sequence"/>
</dbReference>
<evidence type="ECO:0000256" key="1">
    <source>
        <dbReference type="SAM" id="MobiDB-lite"/>
    </source>
</evidence>
<evidence type="ECO:0000313" key="3">
    <source>
        <dbReference type="Proteomes" id="UP001152795"/>
    </source>
</evidence>
<protein>
    <submittedName>
        <fullName evidence="2">Uncharacterized protein</fullName>
    </submittedName>
</protein>